<feature type="compositionally biased region" description="Basic and acidic residues" evidence="1">
    <location>
        <begin position="200"/>
        <end position="212"/>
    </location>
</feature>
<dbReference type="AlphaFoldDB" id="A0A225AED1"/>
<comment type="caution">
    <text evidence="2">The sequence shown here is derived from an EMBL/GenBank/DDBJ whole genome shotgun (WGS) entry which is preliminary data.</text>
</comment>
<dbReference type="GeneID" id="31005194"/>
<dbReference type="Proteomes" id="UP000214365">
    <property type="component" value="Unassembled WGS sequence"/>
</dbReference>
<evidence type="ECO:0000313" key="3">
    <source>
        <dbReference type="Proteomes" id="UP000214365"/>
    </source>
</evidence>
<evidence type="ECO:0000313" key="2">
    <source>
        <dbReference type="EMBL" id="OKL59622.1"/>
    </source>
</evidence>
<evidence type="ECO:0000256" key="1">
    <source>
        <dbReference type="SAM" id="MobiDB-lite"/>
    </source>
</evidence>
<gene>
    <name evidence="2" type="ORF">UA08_05438</name>
</gene>
<proteinExistence type="predicted"/>
<keyword evidence="3" id="KW-1185">Reference proteome</keyword>
<name>A0A225AED1_TALAT</name>
<protein>
    <submittedName>
        <fullName evidence="2">Uncharacterized protein</fullName>
    </submittedName>
</protein>
<dbReference type="RefSeq" id="XP_020119743.1">
    <property type="nucleotide sequence ID" value="XM_020267760.1"/>
</dbReference>
<feature type="region of interest" description="Disordered" evidence="1">
    <location>
        <begin position="1"/>
        <end position="55"/>
    </location>
</feature>
<reference evidence="2 3" key="1">
    <citation type="submission" date="2015-06" db="EMBL/GenBank/DDBJ databases">
        <title>Talaromyces atroroseus IBT 11181 draft genome.</title>
        <authorList>
            <person name="Rasmussen K.B."/>
            <person name="Rasmussen S."/>
            <person name="Petersen B."/>
            <person name="Sicheritz-Ponten T."/>
            <person name="Mortensen U.H."/>
            <person name="Thrane U."/>
        </authorList>
    </citation>
    <scope>NUCLEOTIDE SEQUENCE [LARGE SCALE GENOMIC DNA]</scope>
    <source>
        <strain evidence="2 3">IBT 11181</strain>
    </source>
</reference>
<accession>A0A225AED1</accession>
<feature type="region of interest" description="Disordered" evidence="1">
    <location>
        <begin position="190"/>
        <end position="233"/>
    </location>
</feature>
<organism evidence="2 3">
    <name type="scientific">Talaromyces atroroseus</name>
    <dbReference type="NCBI Taxonomy" id="1441469"/>
    <lineage>
        <taxon>Eukaryota</taxon>
        <taxon>Fungi</taxon>
        <taxon>Dikarya</taxon>
        <taxon>Ascomycota</taxon>
        <taxon>Pezizomycotina</taxon>
        <taxon>Eurotiomycetes</taxon>
        <taxon>Eurotiomycetidae</taxon>
        <taxon>Eurotiales</taxon>
        <taxon>Trichocomaceae</taxon>
        <taxon>Talaromyces</taxon>
        <taxon>Talaromyces sect. Trachyspermi</taxon>
    </lineage>
</organism>
<dbReference type="EMBL" id="LFMY01000007">
    <property type="protein sequence ID" value="OKL59622.1"/>
    <property type="molecule type" value="Genomic_DNA"/>
</dbReference>
<sequence>MQPTFVSKHVVLDFSNPLQRDSNKRKQQQQPPTPESNTKRPRQKSPFGLSWERDPHDPYKFLEPPGSIAKNQMFSVEFRLMFDNEEERVYLIAYFYAQLQPDNKPEYPLACERVKTGRLHRVPLYLANAGIYTLEIVIVPDNKSYRPAVYRHEKNITVVESDYENVHVGPHEHRRLIGFDRPKRVGQGISGADVDCSKSTVDEHNNTKEHDSYGNGANEIGLGTDGHYPASSQEGSLEVVDNVKYLTENTEDYIMQWLNLNFQPAEEDAPFSLEK</sequence>